<dbReference type="AlphaFoldDB" id="A0AAD8LXY3"/>
<keyword evidence="3" id="KW-1185">Reference proteome</keyword>
<dbReference type="SMART" id="SM00228">
    <property type="entry name" value="PDZ"/>
    <property type="match status" value="1"/>
</dbReference>
<feature type="domain" description="PDZ" evidence="1">
    <location>
        <begin position="304"/>
        <end position="391"/>
    </location>
</feature>
<dbReference type="Proteomes" id="UP001237642">
    <property type="component" value="Unassembled WGS sequence"/>
</dbReference>
<organism evidence="2 3">
    <name type="scientific">Heracleum sosnowskyi</name>
    <dbReference type="NCBI Taxonomy" id="360622"/>
    <lineage>
        <taxon>Eukaryota</taxon>
        <taxon>Viridiplantae</taxon>
        <taxon>Streptophyta</taxon>
        <taxon>Embryophyta</taxon>
        <taxon>Tracheophyta</taxon>
        <taxon>Spermatophyta</taxon>
        <taxon>Magnoliopsida</taxon>
        <taxon>eudicotyledons</taxon>
        <taxon>Gunneridae</taxon>
        <taxon>Pentapetalae</taxon>
        <taxon>asterids</taxon>
        <taxon>campanulids</taxon>
        <taxon>Apiales</taxon>
        <taxon>Apiaceae</taxon>
        <taxon>Apioideae</taxon>
        <taxon>apioid superclade</taxon>
        <taxon>Tordylieae</taxon>
        <taxon>Tordyliinae</taxon>
        <taxon>Heracleum</taxon>
    </lineage>
</organism>
<reference evidence="2" key="1">
    <citation type="submission" date="2023-02" db="EMBL/GenBank/DDBJ databases">
        <title>Genome of toxic invasive species Heracleum sosnowskyi carries increased number of genes despite the absence of recent whole-genome duplications.</title>
        <authorList>
            <person name="Schelkunov M."/>
            <person name="Shtratnikova V."/>
            <person name="Makarenko M."/>
            <person name="Klepikova A."/>
            <person name="Omelchenko D."/>
            <person name="Novikova G."/>
            <person name="Obukhova E."/>
            <person name="Bogdanov V."/>
            <person name="Penin A."/>
            <person name="Logacheva M."/>
        </authorList>
    </citation>
    <scope>NUCLEOTIDE SEQUENCE</scope>
    <source>
        <strain evidence="2">Hsosn_3</strain>
        <tissue evidence="2">Leaf</tissue>
    </source>
</reference>
<accession>A0AAD8LXY3</accession>
<dbReference type="InterPro" id="IPR009003">
    <property type="entry name" value="Peptidase_S1_PA"/>
</dbReference>
<dbReference type="InterPro" id="IPR001478">
    <property type="entry name" value="PDZ"/>
</dbReference>
<name>A0AAD8LXY3_9APIA</name>
<dbReference type="SUPFAM" id="SSF50156">
    <property type="entry name" value="PDZ domain-like"/>
    <property type="match status" value="1"/>
</dbReference>
<sequence length="423" mass="47554">MRREKLKHRFWYKPKALFNPWRRNFDRIRSGICSHYGNHFGKFDDYLENNMFLDWNTKRAALDASPFVVALTSYTGPQRLFICSGTIVNSYGANGEFFGTILTSATLLRSPTSEDSVADDIKVDVYLFDRSVCEGEILGYDFHHNVAAIRIKSDVQLQTAVIGTLDDNMEHHARFGDTAFHLGRHRDTPTRQRLIKLCPGMAVIALGRYFDDPYHIMAAPGELITQDSGFPRWSRTRDSKLDCGELVMACSKITKNGIGGPLINYSGCVIGLNFYGLARTPFLPINIALKCLEHLLNYREVPRPWLGLELLDLDMIELRELEKLIHISPDTLSGVLVRKVELRSPASDAGICTEDIIIQIDGKHVGSPLEFTSVLLDKAKEPREVIVKRAGGVAPLTLTVHPQSAGKLNRWPLPEECRTCPPC</sequence>
<evidence type="ECO:0000313" key="2">
    <source>
        <dbReference type="EMBL" id="KAK1352279.1"/>
    </source>
</evidence>
<evidence type="ECO:0000259" key="1">
    <source>
        <dbReference type="SMART" id="SM00228"/>
    </source>
</evidence>
<protein>
    <submittedName>
        <fullName evidence="2">PDZ domain-containing protein</fullName>
    </submittedName>
</protein>
<dbReference type="PANTHER" id="PTHR47389">
    <property type="entry name" value="OS09G0436400 PROTEIN"/>
    <property type="match status" value="1"/>
</dbReference>
<dbReference type="Pfam" id="PF13365">
    <property type="entry name" value="Trypsin_2"/>
    <property type="match status" value="1"/>
</dbReference>
<comment type="caution">
    <text evidence="2">The sequence shown here is derived from an EMBL/GenBank/DDBJ whole genome shotgun (WGS) entry which is preliminary data.</text>
</comment>
<dbReference type="PANTHER" id="PTHR47389:SF4">
    <property type="entry name" value="OS09G0436400 PROTEIN"/>
    <property type="match status" value="1"/>
</dbReference>
<dbReference type="Gene3D" id="2.30.42.10">
    <property type="match status" value="1"/>
</dbReference>
<dbReference type="SUPFAM" id="SSF50494">
    <property type="entry name" value="Trypsin-like serine proteases"/>
    <property type="match status" value="1"/>
</dbReference>
<dbReference type="Gene3D" id="2.40.10.10">
    <property type="entry name" value="Trypsin-like serine proteases"/>
    <property type="match status" value="2"/>
</dbReference>
<gene>
    <name evidence="2" type="ORF">POM88_053543</name>
</gene>
<dbReference type="EMBL" id="JAUIZM010000018">
    <property type="protein sequence ID" value="KAK1352279.1"/>
    <property type="molecule type" value="Genomic_DNA"/>
</dbReference>
<dbReference type="InterPro" id="IPR043504">
    <property type="entry name" value="Peptidase_S1_PA_chymotrypsin"/>
</dbReference>
<proteinExistence type="predicted"/>
<dbReference type="InterPro" id="IPR036034">
    <property type="entry name" value="PDZ_sf"/>
</dbReference>
<dbReference type="Pfam" id="PF13180">
    <property type="entry name" value="PDZ_2"/>
    <property type="match status" value="1"/>
</dbReference>
<reference evidence="2" key="2">
    <citation type="submission" date="2023-05" db="EMBL/GenBank/DDBJ databases">
        <authorList>
            <person name="Schelkunov M.I."/>
        </authorList>
    </citation>
    <scope>NUCLEOTIDE SEQUENCE</scope>
    <source>
        <strain evidence="2">Hsosn_3</strain>
        <tissue evidence="2">Leaf</tissue>
    </source>
</reference>
<evidence type="ECO:0000313" key="3">
    <source>
        <dbReference type="Proteomes" id="UP001237642"/>
    </source>
</evidence>